<dbReference type="InterPro" id="IPR036328">
    <property type="entry name" value="MliC_sf"/>
</dbReference>
<accession>A0A0C3NMN9</accession>
<dbReference type="Pfam" id="PF03724">
    <property type="entry name" value="META"/>
    <property type="match status" value="1"/>
</dbReference>
<dbReference type="EMBL" id="JPIU01000014">
    <property type="protein sequence ID" value="KIO47517.1"/>
    <property type="molecule type" value="Genomic_DNA"/>
</dbReference>
<protein>
    <recommendedName>
        <fullName evidence="9">META domain-containing protein</fullName>
    </recommendedName>
</protein>
<name>A0A0C3NMN9_9PORP</name>
<dbReference type="PROSITE" id="PS51257">
    <property type="entry name" value="PROKAR_LIPOPROTEIN"/>
    <property type="match status" value="1"/>
</dbReference>
<evidence type="ECO:0008006" key="9">
    <source>
        <dbReference type="Google" id="ProtNLM"/>
    </source>
</evidence>
<keyword evidence="4" id="KW-0449">Lipoprotein</keyword>
<dbReference type="Gene3D" id="2.40.128.200">
    <property type="match status" value="1"/>
</dbReference>
<dbReference type="RefSeq" id="WP_041504662.1">
    <property type="nucleotide sequence ID" value="NZ_JPIU01000014.1"/>
</dbReference>
<evidence type="ECO:0000256" key="2">
    <source>
        <dbReference type="ARBA" id="ARBA00023136"/>
    </source>
</evidence>
<keyword evidence="3" id="KW-0564">Palmitate</keyword>
<gene>
    <name evidence="7" type="ORF">BA92_00425</name>
</gene>
<evidence type="ECO:0000256" key="4">
    <source>
        <dbReference type="ARBA" id="ARBA00023288"/>
    </source>
</evidence>
<dbReference type="InterPro" id="IPR005184">
    <property type="entry name" value="DUF306_Meta_HslJ"/>
</dbReference>
<dbReference type="Proteomes" id="UP000031980">
    <property type="component" value="Unassembled WGS sequence"/>
</dbReference>
<evidence type="ECO:0000256" key="1">
    <source>
        <dbReference type="ARBA" id="ARBA00022729"/>
    </source>
</evidence>
<feature type="domain" description="DUF306" evidence="5">
    <location>
        <begin position="27"/>
        <end position="134"/>
    </location>
</feature>
<evidence type="ECO:0000256" key="3">
    <source>
        <dbReference type="ARBA" id="ARBA00023139"/>
    </source>
</evidence>
<dbReference type="PANTHER" id="PTHR35535">
    <property type="entry name" value="HEAT SHOCK PROTEIN HSLJ"/>
    <property type="match status" value="1"/>
</dbReference>
<dbReference type="AlphaFoldDB" id="A0A0C3NMN9"/>
<dbReference type="InterPro" id="IPR038670">
    <property type="entry name" value="HslJ-like_sf"/>
</dbReference>
<keyword evidence="2" id="KW-0472">Membrane</keyword>
<dbReference type="Gene3D" id="2.40.128.270">
    <property type="match status" value="1"/>
</dbReference>
<proteinExistence type="predicted"/>
<dbReference type="InterPro" id="IPR018660">
    <property type="entry name" value="MliC"/>
</dbReference>
<evidence type="ECO:0000313" key="7">
    <source>
        <dbReference type="EMBL" id="KIO47517.1"/>
    </source>
</evidence>
<evidence type="ECO:0000259" key="6">
    <source>
        <dbReference type="Pfam" id="PF09864"/>
    </source>
</evidence>
<comment type="caution">
    <text evidence="7">The sequence shown here is derived from an EMBL/GenBank/DDBJ whole genome shotgun (WGS) entry which is preliminary data.</text>
</comment>
<keyword evidence="1" id="KW-0732">Signal</keyword>
<dbReference type="PANTHER" id="PTHR35535:SF1">
    <property type="entry name" value="HEAT SHOCK PROTEIN HSLJ"/>
    <property type="match status" value="1"/>
</dbReference>
<dbReference type="InterPro" id="IPR053147">
    <property type="entry name" value="Hsp_HslJ-like"/>
</dbReference>
<evidence type="ECO:0000259" key="5">
    <source>
        <dbReference type="Pfam" id="PF03724"/>
    </source>
</evidence>
<feature type="domain" description="C-type lysozyme inhibitor" evidence="6">
    <location>
        <begin position="276"/>
        <end position="330"/>
    </location>
</feature>
<dbReference type="Pfam" id="PF09864">
    <property type="entry name" value="MliC"/>
    <property type="match status" value="1"/>
</dbReference>
<reference evidence="7 8" key="1">
    <citation type="submission" date="2014-07" db="EMBL/GenBank/DDBJ databases">
        <title>Porphyromonadaceae bacterium OUH 308042 = ATCC BAA-2681 = DSM 28342 draft genome.</title>
        <authorList>
            <person name="Sydenham T.V."/>
            <person name="Hasman H."/>
            <person name="Justensen U.S."/>
        </authorList>
    </citation>
    <scope>NUCLEOTIDE SEQUENCE [LARGE SCALE GENOMIC DNA]</scope>
    <source>
        <strain evidence="7 8">OUH 308042</strain>
    </source>
</reference>
<dbReference type="SUPFAM" id="SSF141488">
    <property type="entry name" value="YdhA-like"/>
    <property type="match status" value="1"/>
</dbReference>
<evidence type="ECO:0000313" key="8">
    <source>
        <dbReference type="Proteomes" id="UP000031980"/>
    </source>
</evidence>
<sequence>MKKTTILTTIATVLVLFSCKSNTGNLAQLTANKWQLKEMSVENKKAVLPERVPSVEFADSNAMYGFSGCNRFFGKYTTEGNTIKIEPGGSTMMACPNLQFEDQFMKVFAQMTSYSITNKELKLTDKAKKQILIFVPQKEEQRIGVANDEHGCNAAAGYAWSEVSQECIRLFESGIRMLSKQNPEASSAAFIVFAPDSSKVELFLPGEEIRPILDKRSLPKGGNAWNIEDDDTYNVRRVDGKWIIEKRTETLFVQDPNGPVTITYVGGNGKNKMLYQITVTYFPDQEKAKVQYDDQIFELTQQVSASGVHYKNDQVDLIGKGKEIQFTLPDGMILKMNEK</sequence>
<keyword evidence="8" id="KW-1185">Reference proteome</keyword>
<organism evidence="7 8">
    <name type="scientific">Sanguibacteroides justesenii</name>
    <dbReference type="NCBI Taxonomy" id="1547597"/>
    <lineage>
        <taxon>Bacteria</taxon>
        <taxon>Pseudomonadati</taxon>
        <taxon>Bacteroidota</taxon>
        <taxon>Bacteroidia</taxon>
        <taxon>Bacteroidales</taxon>
        <taxon>Porphyromonadaceae</taxon>
        <taxon>Sanguibacteroides</taxon>
    </lineage>
</organism>